<accession>A0A6C0K9P1</accession>
<name>A0A6C0K9P1_9ZZZZ</name>
<proteinExistence type="predicted"/>
<organism evidence="1">
    <name type="scientific">viral metagenome</name>
    <dbReference type="NCBI Taxonomy" id="1070528"/>
    <lineage>
        <taxon>unclassified sequences</taxon>
        <taxon>metagenomes</taxon>
        <taxon>organismal metagenomes</taxon>
    </lineage>
</organism>
<dbReference type="EMBL" id="MN740847">
    <property type="protein sequence ID" value="QHU14772.1"/>
    <property type="molecule type" value="Genomic_DNA"/>
</dbReference>
<reference evidence="1" key="1">
    <citation type="journal article" date="2020" name="Nature">
        <title>Giant virus diversity and host interactions through global metagenomics.</title>
        <authorList>
            <person name="Schulz F."/>
            <person name="Roux S."/>
            <person name="Paez-Espino D."/>
            <person name="Jungbluth S."/>
            <person name="Walsh D.A."/>
            <person name="Denef V.J."/>
            <person name="McMahon K.D."/>
            <person name="Konstantinidis K.T."/>
            <person name="Eloe-Fadrosh E.A."/>
            <person name="Kyrpides N.C."/>
            <person name="Woyke T."/>
        </authorList>
    </citation>
    <scope>NUCLEOTIDE SEQUENCE</scope>
    <source>
        <strain evidence="1">GVMAG-S-1102244-55</strain>
    </source>
</reference>
<sequence>MNISIKNTEPGNLSVAENEVITIKYNKKDDFFPDNYYKYNLNGVLNTDFLQIKKNPKLFIYACCFRVITSKPNKIIQSPFLEYLLFKYPTNTSNYSNLCVFPFRILGKDSIKQATKKLMKDLYPSVDCLGYIQNSRGLFLFYEIPYKKYKVSLLKRNNQLWWTTIHEICNKTKLLNFPIHNSVTKLFYNNPNLIFLKNKKNVNIQIPTTVYFTETSQLLPFISIMGIKASSSRTFGPYYYFNDFTNSFRGAWTSNYSKRLIDEKIITDENGLLKSSGFVRFALFNNQPRVVLNRPTDPFYEYIKTLDTNKPPSKIPKVKWAKKYDSILISNFKYKNIEGYYQINSTFVTKTFESFTSLSYHLINKKSLKPVWDPFYKEYSII</sequence>
<evidence type="ECO:0000313" key="1">
    <source>
        <dbReference type="EMBL" id="QHU14772.1"/>
    </source>
</evidence>
<protein>
    <submittedName>
        <fullName evidence="1">Uncharacterized protein</fullName>
    </submittedName>
</protein>
<dbReference type="AlphaFoldDB" id="A0A6C0K9P1"/>